<dbReference type="Proteomes" id="UP001164718">
    <property type="component" value="Chromosome"/>
</dbReference>
<sequence>MIFDSTVHLHLGYYEGRVDLEATAYKLLNEDKWIVFLNDNQDVSLLEGVVGQGSGSFGPLLTGGSRFRFFWPASFGSLLWWVKVPVLLAHSFGSLFGKLFLRCF</sequence>
<dbReference type="AlphaFoldDB" id="A0A9E8LSA3"/>
<name>A0A9E8LSA3_9BACI</name>
<keyword evidence="2" id="KW-1185">Reference proteome</keyword>
<dbReference type="InterPro" id="IPR025047">
    <property type="entry name" value="DUF3986"/>
</dbReference>
<gene>
    <name evidence="1" type="ORF">OE104_07915</name>
</gene>
<reference evidence="1" key="1">
    <citation type="submission" date="2022-09" db="EMBL/GenBank/DDBJ databases">
        <title>Complete Genomes of Fervidibacillus albus and Fervidibacillus halotolerans isolated from tidal flat sediments.</title>
        <authorList>
            <person name="Kwon K.K."/>
            <person name="Yang S.-H."/>
            <person name="Park M.J."/>
            <person name="Oh H.-M."/>
        </authorList>
    </citation>
    <scope>NUCLEOTIDE SEQUENCE</scope>
    <source>
        <strain evidence="1">MEBiC13591</strain>
    </source>
</reference>
<dbReference type="RefSeq" id="WP_275416350.1">
    <property type="nucleotide sequence ID" value="NZ_CP106878.1"/>
</dbReference>
<accession>A0A9E8LSA3</accession>
<protein>
    <submittedName>
        <fullName evidence="1">DUF3986 family protein</fullName>
    </submittedName>
</protein>
<dbReference type="KEGG" id="faf:OE104_07915"/>
<evidence type="ECO:0000313" key="2">
    <source>
        <dbReference type="Proteomes" id="UP001164718"/>
    </source>
</evidence>
<dbReference type="Pfam" id="PF13143">
    <property type="entry name" value="DUF3986"/>
    <property type="match status" value="1"/>
</dbReference>
<evidence type="ECO:0000313" key="1">
    <source>
        <dbReference type="EMBL" id="WAA08572.1"/>
    </source>
</evidence>
<dbReference type="EMBL" id="CP106878">
    <property type="protein sequence ID" value="WAA08572.1"/>
    <property type="molecule type" value="Genomic_DNA"/>
</dbReference>
<proteinExistence type="predicted"/>
<organism evidence="1 2">
    <name type="scientific">Fervidibacillus albus</name>
    <dbReference type="NCBI Taxonomy" id="2980026"/>
    <lineage>
        <taxon>Bacteria</taxon>
        <taxon>Bacillati</taxon>
        <taxon>Bacillota</taxon>
        <taxon>Bacilli</taxon>
        <taxon>Bacillales</taxon>
        <taxon>Bacillaceae</taxon>
        <taxon>Fervidibacillus</taxon>
    </lineage>
</organism>